<reference evidence="3" key="1">
    <citation type="submission" date="2015-11" db="EMBL/GenBank/DDBJ databases">
        <authorList>
            <person name="Holder M.E."/>
            <person name="Ajami N.J."/>
            <person name="Petrosino J.F."/>
        </authorList>
    </citation>
    <scope>NUCLEOTIDE SEQUENCE [LARGE SCALE GENOMIC DNA]</scope>
    <source>
        <strain evidence="3">F0113</strain>
    </source>
</reference>
<gene>
    <name evidence="2" type="ORF">AS203_11145</name>
</gene>
<evidence type="ECO:0000313" key="2">
    <source>
        <dbReference type="EMBL" id="ALO49569.1"/>
    </source>
</evidence>
<proteinExistence type="predicted"/>
<keyword evidence="1" id="KW-0472">Membrane</keyword>
<dbReference type="RefSeq" id="WP_060544476.1">
    <property type="nucleotide sequence ID" value="NZ_CP013195.1"/>
</dbReference>
<name>A0A0S2KMN2_9BACT</name>
<evidence type="ECO:0000313" key="3">
    <source>
        <dbReference type="Proteomes" id="UP000056252"/>
    </source>
</evidence>
<dbReference type="Proteomes" id="UP000056252">
    <property type="component" value="Chromosome"/>
</dbReference>
<feature type="transmembrane region" description="Helical" evidence="1">
    <location>
        <begin position="100"/>
        <end position="117"/>
    </location>
</feature>
<keyword evidence="3" id="KW-1185">Reference proteome</keyword>
<keyword evidence="1" id="KW-1133">Transmembrane helix</keyword>
<dbReference type="KEGG" id="peo:AS203_11145"/>
<evidence type="ECO:0000256" key="1">
    <source>
        <dbReference type="SAM" id="Phobius"/>
    </source>
</evidence>
<sequence length="122" mass="14279">MMNTSSRDKILSSYMPRLMLLLGAISPATERHEQLFYLCTFLILAIFFTCVIGLIMAFRKGCRCLLDMVWGTPRDCLDDILIAIAGIFVCYSMDYSKQSIFWWIVLMINVLQLRVFYKKRKE</sequence>
<feature type="transmembrane region" description="Helical" evidence="1">
    <location>
        <begin position="35"/>
        <end position="55"/>
    </location>
</feature>
<dbReference type="EMBL" id="CP013195">
    <property type="protein sequence ID" value="ALO49569.1"/>
    <property type="molecule type" value="Genomic_DNA"/>
</dbReference>
<dbReference type="AlphaFoldDB" id="A0A0S2KMN2"/>
<protein>
    <submittedName>
        <fullName evidence="2">Uncharacterized protein</fullName>
    </submittedName>
</protein>
<keyword evidence="1" id="KW-0812">Transmembrane</keyword>
<accession>A0A0S2KMN2</accession>
<organism evidence="2 3">
    <name type="scientific">Hoylesella enoeca</name>
    <dbReference type="NCBI Taxonomy" id="76123"/>
    <lineage>
        <taxon>Bacteria</taxon>
        <taxon>Pseudomonadati</taxon>
        <taxon>Bacteroidota</taxon>
        <taxon>Bacteroidia</taxon>
        <taxon>Bacteroidales</taxon>
        <taxon>Prevotellaceae</taxon>
        <taxon>Hoylesella</taxon>
    </lineage>
</organism>